<protein>
    <submittedName>
        <fullName evidence="1">Uncharacterized protein</fullName>
    </submittedName>
</protein>
<dbReference type="EMBL" id="VIRB01000142">
    <property type="protein sequence ID" value="NDO71668.1"/>
    <property type="molecule type" value="Genomic_DNA"/>
</dbReference>
<comment type="caution">
    <text evidence="1">The sequence shown here is derived from an EMBL/GenBank/DDBJ whole genome shotgun (WGS) entry which is preliminary data.</text>
</comment>
<reference evidence="1 2" key="1">
    <citation type="submission" date="2019-07" db="EMBL/GenBank/DDBJ databases">
        <title>Draft genome sequences of 15 bacterial species constituting the stable defined intestinal microbiota of the GM15 gnotobiotic mouse model.</title>
        <authorList>
            <person name="Elie C."/>
            <person name="Mathieu A."/>
            <person name="Saliou A."/>
            <person name="Darnaud M."/>
            <person name="Leulier F."/>
            <person name="Tamellini A."/>
        </authorList>
    </citation>
    <scope>NUCLEOTIDE SEQUENCE [LARGE SCALE GENOMIC DNA]</scope>
    <source>
        <strain evidence="2">ASF 502</strain>
    </source>
</reference>
<evidence type="ECO:0000313" key="1">
    <source>
        <dbReference type="EMBL" id="NDO71668.1"/>
    </source>
</evidence>
<sequence length="504" mass="59580">MNLCKNKLGFYENNLLSETTHITTVKEILDSLMAIGEIYSEQTARTKLDSFKKCMYYCSFASGNPMYLFMAQNTLHVSDELIYVHELMYKFLCKKHQFMQFDIFKDISSKYDPTSFSWKIPEIFMPILTSYILATASSKEKSSTITFFSNMDKYFNPSLNTCNESTKEIYEDWINNYLGREYFRHLENIYRTYSKTSQQQTIISESFFSLTKLLIEAPVPPDTIPAQMCSLLAHNEMNLKKHTDFDSLYPHDEPLEMEFESKLIESIISTMLQIPNELLSFLETSLDNNSIYKIAVNNFDLFKENFDSYIKDINFQFKKSIEETVTSYFDIKNDPDIILAIEEKHLIFNESNFNKRIEFLNTAISNYEDELMKKITSFISKVERASDTKKSSSLHLSTDYFKDFKADINYRKTLFEKKLNNFNKLPPFLFIHKDGYIKENLSYPLYFFYENDILRLTCELTHNYYYLSKEHILNHFKNRGLVFPVLRSNLILFLLNFDQMIEGL</sequence>
<proteinExistence type="predicted"/>
<name>A0A9X5CCF2_9FIRM</name>
<dbReference type="RefSeq" id="WP_004073892.1">
    <property type="nucleotide sequence ID" value="NZ_VIRB01000142.1"/>
</dbReference>
<accession>A0A9X5CCF2</accession>
<evidence type="ECO:0000313" key="2">
    <source>
        <dbReference type="Proteomes" id="UP000474104"/>
    </source>
</evidence>
<dbReference type="AlphaFoldDB" id="A0A9X5CCF2"/>
<dbReference type="Proteomes" id="UP000474104">
    <property type="component" value="Unassembled WGS sequence"/>
</dbReference>
<dbReference type="OrthoDB" id="2056091at2"/>
<organism evidence="1 2">
    <name type="scientific">Schaedlerella arabinosiphila</name>
    <dbReference type="NCBI Taxonomy" id="2044587"/>
    <lineage>
        <taxon>Bacteria</taxon>
        <taxon>Bacillati</taxon>
        <taxon>Bacillota</taxon>
        <taxon>Clostridia</taxon>
        <taxon>Lachnospirales</taxon>
        <taxon>Lachnospiraceae</taxon>
        <taxon>Schaedlerella</taxon>
    </lineage>
</organism>
<gene>
    <name evidence="1" type="ORF">FMM80_24640</name>
</gene>